<proteinExistence type="predicted"/>
<comment type="caution">
    <text evidence="2">The sequence shown here is derived from an EMBL/GenBank/DDBJ whole genome shotgun (WGS) entry which is preliminary data.</text>
</comment>
<dbReference type="EMBL" id="BMLT01000006">
    <property type="protein sequence ID" value="GGO83440.1"/>
    <property type="molecule type" value="Genomic_DNA"/>
</dbReference>
<reference evidence="2 3" key="1">
    <citation type="journal article" date="2014" name="Int. J. Syst. Evol. Microbiol.">
        <title>Complete genome sequence of Corynebacterium casei LMG S-19264T (=DSM 44701T), isolated from a smear-ripened cheese.</title>
        <authorList>
            <consortium name="US DOE Joint Genome Institute (JGI-PGF)"/>
            <person name="Walter F."/>
            <person name="Albersmeier A."/>
            <person name="Kalinowski J."/>
            <person name="Ruckert C."/>
        </authorList>
    </citation>
    <scope>NUCLEOTIDE SEQUENCE [LARGE SCALE GENOMIC DNA]</scope>
    <source>
        <strain evidence="2 3">CGMCC 1.7286</strain>
    </source>
</reference>
<dbReference type="Proteomes" id="UP000599578">
    <property type="component" value="Unassembled WGS sequence"/>
</dbReference>
<organism evidence="2 3">
    <name type="scientific">Marinobacterium nitratireducens</name>
    <dbReference type="NCBI Taxonomy" id="518897"/>
    <lineage>
        <taxon>Bacteria</taxon>
        <taxon>Pseudomonadati</taxon>
        <taxon>Pseudomonadota</taxon>
        <taxon>Gammaproteobacteria</taxon>
        <taxon>Oceanospirillales</taxon>
        <taxon>Oceanospirillaceae</taxon>
        <taxon>Marinobacterium</taxon>
    </lineage>
</organism>
<protein>
    <submittedName>
        <fullName evidence="2">C4-dicarboxylate ABC transporter</fullName>
    </submittedName>
</protein>
<dbReference type="PANTHER" id="PTHR42941">
    <property type="entry name" value="SLL1037 PROTEIN"/>
    <property type="match status" value="1"/>
</dbReference>
<dbReference type="RefSeq" id="WP_188861156.1">
    <property type="nucleotide sequence ID" value="NZ_BMLT01000006.1"/>
</dbReference>
<accession>A0A917ZHY3</accession>
<dbReference type="SUPFAM" id="SSF53850">
    <property type="entry name" value="Periplasmic binding protein-like II"/>
    <property type="match status" value="1"/>
</dbReference>
<name>A0A917ZHY3_9GAMM</name>
<feature type="chain" id="PRO_5037340987" evidence="1">
    <location>
        <begin position="26"/>
        <end position="328"/>
    </location>
</feature>
<dbReference type="AlphaFoldDB" id="A0A917ZHY3"/>
<keyword evidence="3" id="KW-1185">Reference proteome</keyword>
<keyword evidence="1" id="KW-0732">Signal</keyword>
<dbReference type="InterPro" id="IPR011852">
    <property type="entry name" value="TRAP_TAXI"/>
</dbReference>
<gene>
    <name evidence="2" type="ORF">GCM10011348_27220</name>
</gene>
<evidence type="ECO:0000256" key="1">
    <source>
        <dbReference type="SAM" id="SignalP"/>
    </source>
</evidence>
<dbReference type="PANTHER" id="PTHR42941:SF1">
    <property type="entry name" value="SLL1037 PROTEIN"/>
    <property type="match status" value="1"/>
</dbReference>
<dbReference type="Pfam" id="PF16868">
    <property type="entry name" value="NMT1_3"/>
    <property type="match status" value="1"/>
</dbReference>
<evidence type="ECO:0000313" key="2">
    <source>
        <dbReference type="EMBL" id="GGO83440.1"/>
    </source>
</evidence>
<sequence length="328" mass="34481">MITRSKWFRRSLCALAVGLAATAQAQQISMETGTPSSVSGLVSQTMASRWGEDGVDVQLSMNQTMTKSVLKIGQGKLDAAMIPPNALGALRAGTAPYLGLGDKGAAVADNIRALFSIPTSYYHAITWADSGIDSWADAAGKRVFIGPPGGAANAQITALADAGGLPEGQYDAVKAPWGSATQGFQDGQFDVLVMIYALGSQALSELSLSRDINLLSLTSEKAEPPEGLGLTRAAIPADTYPGQTNDADAVTWKTLMMMGVRRDLPDELAYQLTKSYVDRVGELAASNALLGELAGADPLAGLNARLHPGAARYYREKGIRIPENLLPN</sequence>
<dbReference type="Gene3D" id="3.40.190.10">
    <property type="entry name" value="Periplasmic binding protein-like II"/>
    <property type="match status" value="2"/>
</dbReference>
<feature type="signal peptide" evidence="1">
    <location>
        <begin position="1"/>
        <end position="25"/>
    </location>
</feature>
<dbReference type="NCBIfam" id="TIGR02122">
    <property type="entry name" value="TRAP_TAXI"/>
    <property type="match status" value="1"/>
</dbReference>
<evidence type="ECO:0000313" key="3">
    <source>
        <dbReference type="Proteomes" id="UP000599578"/>
    </source>
</evidence>